<dbReference type="SUPFAM" id="SSF46955">
    <property type="entry name" value="Putative DNA-binding domain"/>
    <property type="match status" value="1"/>
</dbReference>
<organism evidence="2 3">
    <name type="scientific">Paractinoplanes hotanensis</name>
    <dbReference type="NCBI Taxonomy" id="2906497"/>
    <lineage>
        <taxon>Bacteria</taxon>
        <taxon>Bacillati</taxon>
        <taxon>Actinomycetota</taxon>
        <taxon>Actinomycetes</taxon>
        <taxon>Micromonosporales</taxon>
        <taxon>Micromonosporaceae</taxon>
        <taxon>Paractinoplanes</taxon>
    </lineage>
</organism>
<accession>A0ABT0Y6I7</accession>
<feature type="domain" description="Rhodanese" evidence="1">
    <location>
        <begin position="90"/>
        <end position="135"/>
    </location>
</feature>
<gene>
    <name evidence="2" type="ORF">LXN57_26310</name>
</gene>
<sequence length="144" mass="14837">MTGALLDLAELAVRAEVPVERVRHYAEAGLLLPARRDGDLFGYPPKEVSAARMLVGADALGLDTGTLAMLAAAWRDSDCGSTQQQLAAAVTDCAGPSCGRSKVATAAFGRLGFRDVGVYEGGKTDWPASGLPFEGDRAGAGAAR</sequence>
<dbReference type="RefSeq" id="WP_251800895.1">
    <property type="nucleotide sequence ID" value="NZ_JAMQOL010000038.1"/>
</dbReference>
<dbReference type="Proteomes" id="UP001523216">
    <property type="component" value="Unassembled WGS sequence"/>
</dbReference>
<reference evidence="2 3" key="1">
    <citation type="submission" date="2022-06" db="EMBL/GenBank/DDBJ databases">
        <title>Actinoplanes abujensis sp. nov., isolated from Nigerian arid soil.</title>
        <authorList>
            <person name="Ding P."/>
        </authorList>
    </citation>
    <scope>NUCLEOTIDE SEQUENCE [LARGE SCALE GENOMIC DNA]</scope>
    <source>
        <strain evidence="3">TRM88002</strain>
    </source>
</reference>
<name>A0ABT0Y6I7_9ACTN</name>
<evidence type="ECO:0000313" key="2">
    <source>
        <dbReference type="EMBL" id="MCM4081092.1"/>
    </source>
</evidence>
<comment type="caution">
    <text evidence="2">The sequence shown here is derived from an EMBL/GenBank/DDBJ whole genome shotgun (WGS) entry which is preliminary data.</text>
</comment>
<dbReference type="InterPro" id="IPR009061">
    <property type="entry name" value="DNA-bd_dom_put_sf"/>
</dbReference>
<dbReference type="Gene3D" id="1.10.1660.10">
    <property type="match status" value="1"/>
</dbReference>
<dbReference type="SUPFAM" id="SSF52821">
    <property type="entry name" value="Rhodanese/Cell cycle control phosphatase"/>
    <property type="match status" value="1"/>
</dbReference>
<dbReference type="InterPro" id="IPR001763">
    <property type="entry name" value="Rhodanese-like_dom"/>
</dbReference>
<dbReference type="EMBL" id="JAMQOL010000038">
    <property type="protein sequence ID" value="MCM4081092.1"/>
    <property type="molecule type" value="Genomic_DNA"/>
</dbReference>
<keyword evidence="3" id="KW-1185">Reference proteome</keyword>
<dbReference type="InterPro" id="IPR036873">
    <property type="entry name" value="Rhodanese-like_dom_sf"/>
</dbReference>
<proteinExistence type="predicted"/>
<protein>
    <recommendedName>
        <fullName evidence="1">Rhodanese domain-containing protein</fullName>
    </recommendedName>
</protein>
<evidence type="ECO:0000313" key="3">
    <source>
        <dbReference type="Proteomes" id="UP001523216"/>
    </source>
</evidence>
<evidence type="ECO:0000259" key="1">
    <source>
        <dbReference type="PROSITE" id="PS50206"/>
    </source>
</evidence>
<dbReference type="PROSITE" id="PS50206">
    <property type="entry name" value="RHODANESE_3"/>
    <property type="match status" value="1"/>
</dbReference>